<protein>
    <recommendedName>
        <fullName evidence="8 9">Adenylosuccinate synthetase</fullName>
        <shortName evidence="8">AMPSase</shortName>
        <shortName evidence="8">AdSS</shortName>
        <ecNumber evidence="8 9">6.3.4.4</ecNumber>
    </recommendedName>
    <alternativeName>
        <fullName evidence="8">IMP--aspartate ligase</fullName>
    </alternativeName>
</protein>
<feature type="binding site" evidence="8">
    <location>
        <begin position="295"/>
        <end position="301"/>
    </location>
    <ligand>
        <name>substrate</name>
    </ligand>
</feature>
<feature type="active site" description="Proton acceptor" evidence="8">
    <location>
        <position position="13"/>
    </location>
</feature>
<dbReference type="Pfam" id="PF00709">
    <property type="entry name" value="Adenylsucc_synt"/>
    <property type="match status" value="1"/>
</dbReference>
<keyword evidence="3 8" id="KW-0479">Metal-binding</keyword>
<keyword evidence="11" id="KW-1185">Reference proteome</keyword>
<feature type="binding site" evidence="8">
    <location>
        <position position="142"/>
    </location>
    <ligand>
        <name>IMP</name>
        <dbReference type="ChEBI" id="CHEBI:58053"/>
        <note>ligand shared between dimeric partners</note>
    </ligand>
</feature>
<gene>
    <name evidence="8" type="primary">purA</name>
    <name evidence="10" type="ORF">EJN90_05150</name>
</gene>
<dbReference type="InterPro" id="IPR042110">
    <property type="entry name" value="Adenylosuccinate_synth_dom2"/>
</dbReference>
<feature type="binding site" description="in other chain" evidence="8">
    <location>
        <position position="299"/>
    </location>
    <ligand>
        <name>IMP</name>
        <dbReference type="ChEBI" id="CHEBI:58053"/>
        <note>ligand shared between dimeric partners</note>
    </ligand>
</feature>
<comment type="similarity">
    <text evidence="8 9">Belongs to the adenylosuccinate synthetase family.</text>
</comment>
<dbReference type="HAMAP" id="MF_00011">
    <property type="entry name" value="Adenylosucc_synth"/>
    <property type="match status" value="1"/>
</dbReference>
<accession>A0A3S9HA88</accession>
<comment type="subcellular location">
    <subcellularLocation>
        <location evidence="8">Cytoplasm</location>
    </subcellularLocation>
</comment>
<dbReference type="FunFam" id="3.90.170.10:FF:000001">
    <property type="entry name" value="Adenylosuccinate synthetase"/>
    <property type="match status" value="1"/>
</dbReference>
<evidence type="ECO:0000256" key="7">
    <source>
        <dbReference type="ARBA" id="ARBA00023134"/>
    </source>
</evidence>
<feature type="active site" description="Proton donor" evidence="8">
    <location>
        <position position="41"/>
    </location>
</feature>
<evidence type="ECO:0000256" key="4">
    <source>
        <dbReference type="ARBA" id="ARBA00022741"/>
    </source>
</evidence>
<reference evidence="11" key="1">
    <citation type="submission" date="2018-12" db="EMBL/GenBank/DDBJ databases">
        <title>Complete genome sequencing of Jeotgalibaca sp. H21T32.</title>
        <authorList>
            <person name="Bae J.-W."/>
            <person name="Lee S.-Y."/>
        </authorList>
    </citation>
    <scope>NUCLEOTIDE SEQUENCE [LARGE SCALE GENOMIC DNA]</scope>
    <source>
        <strain evidence="11">H21T32</strain>
    </source>
</reference>
<evidence type="ECO:0000256" key="2">
    <source>
        <dbReference type="ARBA" id="ARBA00022598"/>
    </source>
</evidence>
<evidence type="ECO:0000256" key="3">
    <source>
        <dbReference type="ARBA" id="ARBA00022723"/>
    </source>
</evidence>
<feature type="binding site" description="in other chain" evidence="8">
    <location>
        <position position="236"/>
    </location>
    <ligand>
        <name>IMP</name>
        <dbReference type="ChEBI" id="CHEBI:58053"/>
        <note>ligand shared between dimeric partners</note>
    </ligand>
</feature>
<dbReference type="NCBIfam" id="NF002223">
    <property type="entry name" value="PRK01117.1"/>
    <property type="match status" value="1"/>
</dbReference>
<dbReference type="Gene3D" id="1.10.300.10">
    <property type="entry name" value="Adenylosuccinate Synthetase, subunit A, domain 2"/>
    <property type="match status" value="1"/>
</dbReference>
<comment type="subunit">
    <text evidence="1 8">Homodimer.</text>
</comment>
<keyword evidence="2 8" id="KW-0436">Ligase</keyword>
<comment type="function">
    <text evidence="8">Plays an important role in the de novo pathway of purine nucleotide biosynthesis. Catalyzes the first committed step in the biosynthesis of AMP from IMP.</text>
</comment>
<feature type="binding site" description="in other chain" evidence="8">
    <location>
        <position position="221"/>
    </location>
    <ligand>
        <name>IMP</name>
        <dbReference type="ChEBI" id="CHEBI:58053"/>
        <note>ligand shared between dimeric partners</note>
    </ligand>
</feature>
<dbReference type="Gene3D" id="3.40.440.10">
    <property type="entry name" value="Adenylosuccinate Synthetase, subunit A, domain 1"/>
    <property type="match status" value="1"/>
</dbReference>
<dbReference type="Gene3D" id="3.90.170.10">
    <property type="entry name" value="Adenylosuccinate Synthetase, subunit A, domain 3"/>
    <property type="match status" value="1"/>
</dbReference>
<dbReference type="NCBIfam" id="NF010355">
    <property type="entry name" value="PRK13783.1"/>
    <property type="match status" value="1"/>
</dbReference>
<dbReference type="RefSeq" id="WP_126109190.1">
    <property type="nucleotide sequence ID" value="NZ_CP034465.1"/>
</dbReference>
<keyword evidence="7 8" id="KW-0342">GTP-binding</keyword>
<feature type="binding site" evidence="8">
    <location>
        <position position="13"/>
    </location>
    <ligand>
        <name>Mg(2+)</name>
        <dbReference type="ChEBI" id="CHEBI:18420"/>
    </ligand>
</feature>
<comment type="cofactor">
    <cofactor evidence="8">
        <name>Mg(2+)</name>
        <dbReference type="ChEBI" id="CHEBI:18420"/>
    </cofactor>
    <text evidence="8">Binds 1 Mg(2+) ion per subunit.</text>
</comment>
<evidence type="ECO:0000256" key="1">
    <source>
        <dbReference type="ARBA" id="ARBA00011738"/>
    </source>
</evidence>
<evidence type="ECO:0000313" key="10">
    <source>
        <dbReference type="EMBL" id="AZP04103.1"/>
    </source>
</evidence>
<dbReference type="GO" id="GO:0005525">
    <property type="term" value="F:GTP binding"/>
    <property type="evidence" value="ECO:0007669"/>
    <property type="project" value="UniProtKB-UniRule"/>
</dbReference>
<dbReference type="InterPro" id="IPR027417">
    <property type="entry name" value="P-loop_NTPase"/>
</dbReference>
<feature type="binding site" evidence="8">
    <location>
        <position position="301"/>
    </location>
    <ligand>
        <name>GTP</name>
        <dbReference type="ChEBI" id="CHEBI:37565"/>
    </ligand>
</feature>
<feature type="binding site" description="in other chain" evidence="8">
    <location>
        <begin position="38"/>
        <end position="41"/>
    </location>
    <ligand>
        <name>IMP</name>
        <dbReference type="ChEBI" id="CHEBI:58053"/>
        <note>ligand shared between dimeric partners</note>
    </ligand>
</feature>
<evidence type="ECO:0000256" key="8">
    <source>
        <dbReference type="HAMAP-Rule" id="MF_00011"/>
    </source>
</evidence>
<dbReference type="GO" id="GO:0004019">
    <property type="term" value="F:adenylosuccinate synthase activity"/>
    <property type="evidence" value="ECO:0007669"/>
    <property type="project" value="UniProtKB-UniRule"/>
</dbReference>
<feature type="binding site" evidence="8">
    <location>
        <begin position="399"/>
        <end position="401"/>
    </location>
    <ligand>
        <name>GTP</name>
        <dbReference type="ChEBI" id="CHEBI:37565"/>
    </ligand>
</feature>
<feature type="binding site" evidence="8">
    <location>
        <begin position="40"/>
        <end position="42"/>
    </location>
    <ligand>
        <name>GTP</name>
        <dbReference type="ChEBI" id="CHEBI:37565"/>
    </ligand>
</feature>
<keyword evidence="5 8" id="KW-0658">Purine biosynthesis</keyword>
<dbReference type="CDD" id="cd03108">
    <property type="entry name" value="AdSS"/>
    <property type="match status" value="1"/>
</dbReference>
<dbReference type="InterPro" id="IPR042109">
    <property type="entry name" value="Adenylosuccinate_synth_dom1"/>
</dbReference>
<dbReference type="FunFam" id="1.10.300.10:FF:000001">
    <property type="entry name" value="Adenylosuccinate synthetase"/>
    <property type="match status" value="1"/>
</dbReference>
<feature type="binding site" description="in other chain" evidence="8">
    <location>
        <begin position="13"/>
        <end position="16"/>
    </location>
    <ligand>
        <name>IMP</name>
        <dbReference type="ChEBI" id="CHEBI:58053"/>
        <note>ligand shared between dimeric partners</note>
    </ligand>
</feature>
<dbReference type="InterPro" id="IPR001114">
    <property type="entry name" value="Adenylosuccinate_synthetase"/>
</dbReference>
<keyword evidence="4 8" id="KW-0547">Nucleotide-binding</keyword>
<feature type="binding site" evidence="8">
    <location>
        <begin position="327"/>
        <end position="329"/>
    </location>
    <ligand>
        <name>GTP</name>
        <dbReference type="ChEBI" id="CHEBI:37565"/>
    </ligand>
</feature>
<keyword evidence="8" id="KW-0963">Cytoplasm</keyword>
<evidence type="ECO:0000313" key="11">
    <source>
        <dbReference type="Proteomes" id="UP000273326"/>
    </source>
</evidence>
<evidence type="ECO:0000256" key="9">
    <source>
        <dbReference type="RuleBase" id="RU000520"/>
    </source>
</evidence>
<dbReference type="OrthoDB" id="9807553at2"/>
<evidence type="ECO:0000256" key="5">
    <source>
        <dbReference type="ARBA" id="ARBA00022755"/>
    </source>
</evidence>
<comment type="catalytic activity">
    <reaction evidence="8 9">
        <text>IMP + L-aspartate + GTP = N(6)-(1,2-dicarboxyethyl)-AMP + GDP + phosphate + 2 H(+)</text>
        <dbReference type="Rhea" id="RHEA:15753"/>
        <dbReference type="ChEBI" id="CHEBI:15378"/>
        <dbReference type="ChEBI" id="CHEBI:29991"/>
        <dbReference type="ChEBI" id="CHEBI:37565"/>
        <dbReference type="ChEBI" id="CHEBI:43474"/>
        <dbReference type="ChEBI" id="CHEBI:57567"/>
        <dbReference type="ChEBI" id="CHEBI:58053"/>
        <dbReference type="ChEBI" id="CHEBI:58189"/>
        <dbReference type="EC" id="6.3.4.4"/>
    </reaction>
</comment>
<dbReference type="SUPFAM" id="SSF52540">
    <property type="entry name" value="P-loop containing nucleoside triphosphate hydrolases"/>
    <property type="match status" value="1"/>
</dbReference>
<dbReference type="GO" id="GO:0000287">
    <property type="term" value="F:magnesium ion binding"/>
    <property type="evidence" value="ECO:0007669"/>
    <property type="project" value="UniProtKB-UniRule"/>
</dbReference>
<feature type="binding site" evidence="8">
    <location>
        <position position="40"/>
    </location>
    <ligand>
        <name>Mg(2+)</name>
        <dbReference type="ChEBI" id="CHEBI:18420"/>
    </ligand>
</feature>
<evidence type="ECO:0000256" key="6">
    <source>
        <dbReference type="ARBA" id="ARBA00022842"/>
    </source>
</evidence>
<dbReference type="PANTHER" id="PTHR11846">
    <property type="entry name" value="ADENYLOSUCCINATE SYNTHETASE"/>
    <property type="match status" value="1"/>
</dbReference>
<feature type="binding site" description="in other chain" evidence="8">
    <location>
        <position position="128"/>
    </location>
    <ligand>
        <name>IMP</name>
        <dbReference type="ChEBI" id="CHEBI:58053"/>
        <note>ligand shared between dimeric partners</note>
    </ligand>
</feature>
<dbReference type="EMBL" id="CP034465">
    <property type="protein sequence ID" value="AZP04103.1"/>
    <property type="molecule type" value="Genomic_DNA"/>
</dbReference>
<dbReference type="AlphaFoldDB" id="A0A3S9HA88"/>
<dbReference type="InterPro" id="IPR042111">
    <property type="entry name" value="Adenylosuccinate_synth_dom3"/>
</dbReference>
<dbReference type="PROSITE" id="PS01266">
    <property type="entry name" value="ADENYLOSUCCIN_SYN_1"/>
    <property type="match status" value="1"/>
</dbReference>
<proteinExistence type="inferred from homology"/>
<dbReference type="KEGG" id="jeh:EJN90_05150"/>
<dbReference type="PANTHER" id="PTHR11846:SF0">
    <property type="entry name" value="ADENYLOSUCCINATE SYNTHETASE"/>
    <property type="match status" value="1"/>
</dbReference>
<name>A0A3S9HA88_9LACT</name>
<dbReference type="SMART" id="SM00788">
    <property type="entry name" value="Adenylsucc_synt"/>
    <property type="match status" value="1"/>
</dbReference>
<dbReference type="EC" id="6.3.4.4" evidence="8 9"/>
<dbReference type="InterPro" id="IPR018220">
    <property type="entry name" value="Adenylosuccin_syn_GTP-bd"/>
</dbReference>
<feature type="binding site" evidence="8">
    <location>
        <begin position="12"/>
        <end position="18"/>
    </location>
    <ligand>
        <name>GTP</name>
        <dbReference type="ChEBI" id="CHEBI:37565"/>
    </ligand>
</feature>
<dbReference type="GO" id="GO:0005737">
    <property type="term" value="C:cytoplasm"/>
    <property type="evidence" value="ECO:0007669"/>
    <property type="project" value="UniProtKB-SubCell"/>
</dbReference>
<organism evidence="10 11">
    <name type="scientific">Jeotgalibaca ciconiae</name>
    <dbReference type="NCBI Taxonomy" id="2496265"/>
    <lineage>
        <taxon>Bacteria</taxon>
        <taxon>Bacillati</taxon>
        <taxon>Bacillota</taxon>
        <taxon>Bacilli</taxon>
        <taxon>Lactobacillales</taxon>
        <taxon>Carnobacteriaceae</taxon>
        <taxon>Jeotgalibaca</taxon>
    </lineage>
</organism>
<keyword evidence="6 8" id="KW-0460">Magnesium</keyword>
<dbReference type="GO" id="GO:0044208">
    <property type="term" value="P:'de novo' AMP biosynthetic process"/>
    <property type="evidence" value="ECO:0007669"/>
    <property type="project" value="UniProtKB-UniRule"/>
</dbReference>
<dbReference type="UniPathway" id="UPA00075">
    <property type="reaction ID" value="UER00335"/>
</dbReference>
<dbReference type="Proteomes" id="UP000273326">
    <property type="component" value="Chromosome"/>
</dbReference>
<dbReference type="GO" id="GO:0046040">
    <property type="term" value="P:IMP metabolic process"/>
    <property type="evidence" value="ECO:0007669"/>
    <property type="project" value="TreeGrafter"/>
</dbReference>
<comment type="pathway">
    <text evidence="8 9">Purine metabolism; AMP biosynthesis via de novo pathway; AMP from IMP: step 1/2.</text>
</comment>
<sequence length="418" mass="47495">MKKLAIVGAQWGDEGKGKIVNYFSKQYDYIIRFSGGANAGHTIYYNGKKYVNHLLPSITPETNSIGVLSKGMALDLNQMIKELEVLEEDFKGISRRFAIDKEIFLVLSYHKEEDAVLEGMRKYPIGTTKKGIGPSFADKVSRENIRLIDLFDEERLYERLENIIYLKNNVYQGKLSINTDDVYEELLKQFHKLQALGCQFISSSEIYEELQTKRVLLEGAQGIMLDLDSGTYPFVTSSQTTAHGASTIDITLTDEDEVMGVVKAYTTRVGEGEFPTEILGEEADELRTLGNEFGATTGRNRRVGWLDLPQLRYAIRKSKLNSIVLTKGDVLNGYDEIKVCTGYESSGTIKKMPMIANEFRDVNPVYKTLKGWKSVFDINFLKYITFIEQELDLEIHYISYGPNTEDIMSKKEFILNIN</sequence>